<keyword evidence="6 9" id="KW-0328">Glycosyltransferase</keyword>
<evidence type="ECO:0000313" key="11">
    <source>
        <dbReference type="EMBL" id="SHO67199.1"/>
    </source>
</evidence>
<evidence type="ECO:0000256" key="3">
    <source>
        <dbReference type="ARBA" id="ARBA00011881"/>
    </source>
</evidence>
<dbReference type="InterPro" id="IPR012766">
    <property type="entry name" value="Trehalose_OtsA"/>
</dbReference>
<dbReference type="NCBIfam" id="TIGR02400">
    <property type="entry name" value="trehalose_OtsA"/>
    <property type="match status" value="1"/>
</dbReference>
<dbReference type="PANTHER" id="PTHR10788">
    <property type="entry name" value="TREHALOSE-6-PHOSPHATE SYNTHASE"/>
    <property type="match status" value="1"/>
</dbReference>
<reference evidence="11 12" key="1">
    <citation type="submission" date="2016-12" db="EMBL/GenBank/DDBJ databases">
        <authorList>
            <person name="Song W.-J."/>
            <person name="Kurnit D.M."/>
        </authorList>
    </citation>
    <scope>NUCLEOTIDE SEQUENCE [LARGE SCALE GENOMIC DNA]</scope>
    <source>
        <strain evidence="11 12">DSM 19599</strain>
    </source>
</reference>
<comment type="similarity">
    <text evidence="2 9">Belongs to the glycosyltransferase 20 family.</text>
</comment>
<evidence type="ECO:0000256" key="10">
    <source>
        <dbReference type="SAM" id="MobiDB-lite"/>
    </source>
</evidence>
<sequence length="491" mass="54573">MSRLFVVSNRVAIPDPGSKAAAGGLAVAVNAALKGRSGVWFGWSGNIAEEPSAEPTITRKGKLTYAVIDLKDADFQEYYNGFANRVLWPILHYRVDLAEFQRSDLSGYFRVNEIFADHVSKTVAKDDVVWVHDYHMMPVARYLRARGHTNRIGFFLHIPMPPPELIQALPRHAEVIGALSYYDLVGFQTATDRDNFGRYLETLGATAIDDDGLYQIGNRQVRIGAFPVSIETDAFARRARHATRTAYIKSFRESLGSRKLILGVDRLDYSKGIPQRLEAYETLLRTAPEWHDRMTFVQITPKSRTQVPEYAEMDRFISTKAGQINGLYGDVAWTPLRYVNKTYSRSALAGFYRAANVGLVTPLRDGMNLVAKEFVAAQDPEDPGVLVLSQFAGAAPELSNGALIVNPHEIEGMAMALRRALEMPLDERRARHARMMAVVMQNDIDAWARLFLEALEPPKPPSARSSATAETSPVPPALLRGGGPASNWIQV</sequence>
<dbReference type="CDD" id="cd03788">
    <property type="entry name" value="GT20_TPS"/>
    <property type="match status" value="1"/>
</dbReference>
<comment type="function">
    <text evidence="9">Probably involved in the osmoprotection via the biosynthesis of trehalose. Catalyzes the transfer of glucose from UDP-alpha-D-glucose (UDP-Glc) to D-glucose 6-phosphate (Glc-6-P) to form trehalose-6-phosphate. Acts with retention of the anomeric configuration of the UDP-sugar donor.</text>
</comment>
<gene>
    <name evidence="11" type="ORF">SAMN02745172_03872</name>
</gene>
<dbReference type="PANTHER" id="PTHR10788:SF106">
    <property type="entry name" value="BCDNA.GH08860"/>
    <property type="match status" value="1"/>
</dbReference>
<dbReference type="UniPathway" id="UPA00299"/>
<evidence type="ECO:0000256" key="8">
    <source>
        <dbReference type="ARBA" id="ARBA00048039"/>
    </source>
</evidence>
<name>A0A1M7ZQW5_9HYPH</name>
<keyword evidence="7 9" id="KW-0808">Transferase</keyword>
<dbReference type="Proteomes" id="UP000186406">
    <property type="component" value="Unassembled WGS sequence"/>
</dbReference>
<evidence type="ECO:0000256" key="6">
    <source>
        <dbReference type="ARBA" id="ARBA00022676"/>
    </source>
</evidence>
<proteinExistence type="inferred from homology"/>
<dbReference type="Pfam" id="PF00982">
    <property type="entry name" value="Glyco_transf_20"/>
    <property type="match status" value="1"/>
</dbReference>
<comment type="catalytic activity">
    <reaction evidence="8 9">
        <text>D-glucose 6-phosphate + UDP-alpha-D-glucose = alpha,alpha-trehalose 6-phosphate + UDP + H(+)</text>
        <dbReference type="Rhea" id="RHEA:18889"/>
        <dbReference type="ChEBI" id="CHEBI:15378"/>
        <dbReference type="ChEBI" id="CHEBI:58223"/>
        <dbReference type="ChEBI" id="CHEBI:58429"/>
        <dbReference type="ChEBI" id="CHEBI:58885"/>
        <dbReference type="ChEBI" id="CHEBI:61548"/>
        <dbReference type="EC" id="2.4.1.15"/>
    </reaction>
</comment>
<dbReference type="GO" id="GO:0003825">
    <property type="term" value="F:alpha,alpha-trehalose-phosphate synthase (UDP-forming) activity"/>
    <property type="evidence" value="ECO:0007669"/>
    <property type="project" value="UniProtKB-UniRule"/>
</dbReference>
<dbReference type="EC" id="2.4.1.15" evidence="4 9"/>
<evidence type="ECO:0000256" key="9">
    <source>
        <dbReference type="RuleBase" id="RU362045"/>
    </source>
</evidence>
<comment type="pathway">
    <text evidence="1 9">Glycan biosynthesis; trehalose biosynthesis.</text>
</comment>
<evidence type="ECO:0000256" key="2">
    <source>
        <dbReference type="ARBA" id="ARBA00008799"/>
    </source>
</evidence>
<organism evidence="11 12">
    <name type="scientific">Pseudoxanthobacter soli DSM 19599</name>
    <dbReference type="NCBI Taxonomy" id="1123029"/>
    <lineage>
        <taxon>Bacteria</taxon>
        <taxon>Pseudomonadati</taxon>
        <taxon>Pseudomonadota</taxon>
        <taxon>Alphaproteobacteria</taxon>
        <taxon>Hyphomicrobiales</taxon>
        <taxon>Segnochrobactraceae</taxon>
        <taxon>Pseudoxanthobacter</taxon>
    </lineage>
</organism>
<protein>
    <recommendedName>
        <fullName evidence="5 9">Trehalose-6-phosphate synthase</fullName>
        <ecNumber evidence="4 9">2.4.1.15</ecNumber>
    </recommendedName>
    <alternativeName>
        <fullName evidence="9">Osmoregulatory trehalose synthesis protein A</fullName>
    </alternativeName>
    <alternativeName>
        <fullName evidence="9">UDP-glucose-glucosephosphate glucosyltransferase</fullName>
    </alternativeName>
</protein>
<dbReference type="OrthoDB" id="9815690at2"/>
<evidence type="ECO:0000256" key="5">
    <source>
        <dbReference type="ARBA" id="ARBA00018539"/>
    </source>
</evidence>
<dbReference type="STRING" id="1123029.SAMN02745172_03872"/>
<feature type="region of interest" description="Disordered" evidence="10">
    <location>
        <begin position="458"/>
        <end position="491"/>
    </location>
</feature>
<accession>A0A1M7ZQW5</accession>
<evidence type="ECO:0000256" key="4">
    <source>
        <dbReference type="ARBA" id="ARBA00012538"/>
    </source>
</evidence>
<evidence type="ECO:0000256" key="7">
    <source>
        <dbReference type="ARBA" id="ARBA00022679"/>
    </source>
</evidence>
<dbReference type="Gene3D" id="3.40.50.2000">
    <property type="entry name" value="Glycogen Phosphorylase B"/>
    <property type="match status" value="2"/>
</dbReference>
<dbReference type="SUPFAM" id="SSF53756">
    <property type="entry name" value="UDP-Glycosyltransferase/glycogen phosphorylase"/>
    <property type="match status" value="1"/>
</dbReference>
<keyword evidence="12" id="KW-1185">Reference proteome</keyword>
<dbReference type="GO" id="GO:0005992">
    <property type="term" value="P:trehalose biosynthetic process"/>
    <property type="evidence" value="ECO:0007669"/>
    <property type="project" value="UniProtKB-UniRule"/>
</dbReference>
<dbReference type="RefSeq" id="WP_084564954.1">
    <property type="nucleotide sequence ID" value="NZ_FRXO01000011.1"/>
</dbReference>
<evidence type="ECO:0000256" key="1">
    <source>
        <dbReference type="ARBA" id="ARBA00005199"/>
    </source>
</evidence>
<dbReference type="InterPro" id="IPR001830">
    <property type="entry name" value="Glyco_trans_20"/>
</dbReference>
<comment type="subunit">
    <text evidence="3 9">Homotetramer.</text>
</comment>
<dbReference type="AlphaFoldDB" id="A0A1M7ZQW5"/>
<dbReference type="EMBL" id="FRXO01000011">
    <property type="protein sequence ID" value="SHO67199.1"/>
    <property type="molecule type" value="Genomic_DNA"/>
</dbReference>
<evidence type="ECO:0000313" key="12">
    <source>
        <dbReference type="Proteomes" id="UP000186406"/>
    </source>
</evidence>